<reference evidence="6" key="1">
    <citation type="submission" date="2020-04" db="EMBL/GenBank/DDBJ databases">
        <title>Description of Shewanella salipaludis sp. nov., isolated from a salt marsh.</title>
        <authorList>
            <person name="Park S."/>
            <person name="Yoon J.-H."/>
        </authorList>
    </citation>
    <scope>NUCLEOTIDE SEQUENCE</scope>
    <source>
        <strain evidence="6">SHSM-M6</strain>
    </source>
</reference>
<dbReference type="InterPro" id="IPR014710">
    <property type="entry name" value="RmlC-like_jellyroll"/>
</dbReference>
<dbReference type="Proteomes" id="UP000737113">
    <property type="component" value="Unassembled WGS sequence"/>
</dbReference>
<dbReference type="InterPro" id="IPR036390">
    <property type="entry name" value="WH_DNA-bd_sf"/>
</dbReference>
<dbReference type="Pfam" id="PF13545">
    <property type="entry name" value="HTH_Crp_2"/>
    <property type="match status" value="1"/>
</dbReference>
<keyword evidence="1" id="KW-0805">Transcription regulation</keyword>
<gene>
    <name evidence="6" type="ORF">HC757_14885</name>
</gene>
<comment type="caution">
    <text evidence="6">The sequence shown here is derived from an EMBL/GenBank/DDBJ whole genome shotgun (WGS) entry which is preliminary data.</text>
</comment>
<evidence type="ECO:0000256" key="3">
    <source>
        <dbReference type="ARBA" id="ARBA00023163"/>
    </source>
</evidence>
<proteinExistence type="predicted"/>
<dbReference type="GO" id="GO:0003677">
    <property type="term" value="F:DNA binding"/>
    <property type="evidence" value="ECO:0007669"/>
    <property type="project" value="UniProtKB-KW"/>
</dbReference>
<feature type="domain" description="HTH crp-type" evidence="5">
    <location>
        <begin position="151"/>
        <end position="221"/>
    </location>
</feature>
<feature type="domain" description="Cyclic nucleotide-binding" evidence="4">
    <location>
        <begin position="16"/>
        <end position="120"/>
    </location>
</feature>
<dbReference type="Pfam" id="PF00027">
    <property type="entry name" value="cNMP_binding"/>
    <property type="match status" value="1"/>
</dbReference>
<keyword evidence="2" id="KW-0238">DNA-binding</keyword>
<dbReference type="Gene3D" id="1.10.10.10">
    <property type="entry name" value="Winged helix-like DNA-binding domain superfamily/Winged helix DNA-binding domain"/>
    <property type="match status" value="1"/>
</dbReference>
<keyword evidence="3" id="KW-0804">Transcription</keyword>
<protein>
    <submittedName>
        <fullName evidence="6">Crp/Fnr family transcriptional regulator</fullName>
    </submittedName>
</protein>
<dbReference type="GO" id="GO:0005829">
    <property type="term" value="C:cytosol"/>
    <property type="evidence" value="ECO:0007669"/>
    <property type="project" value="TreeGrafter"/>
</dbReference>
<sequence length="260" mass="29142">MIKDSQISDLLHSHHLFSSLAESELEQLLRCASVMGLPAHEILFHQGDDAERFYLIVKGHLRLYRTSVQGQEKVIEVVREGSSFAEALMFNQQANYPVSAQAVSDCKLISFDSHAYLHLLRNNPNACIAIMANMSHRLRKHVNEVELLSVQNAQNRLLLFLLRNMQTIAPNQGLVTLDIPKRMLASRLSIQPETFSRLIKKMVTEGLILESHGEIHIRDVSQLYADANIPMEDMAAPSTSGSGADKPRPLGQSIAIRQLK</sequence>
<dbReference type="EMBL" id="JAAXYH010000012">
    <property type="protein sequence ID" value="NMH66442.1"/>
    <property type="molecule type" value="Genomic_DNA"/>
</dbReference>
<dbReference type="InterPro" id="IPR012318">
    <property type="entry name" value="HTH_CRP"/>
</dbReference>
<evidence type="ECO:0000259" key="5">
    <source>
        <dbReference type="PROSITE" id="PS51063"/>
    </source>
</evidence>
<evidence type="ECO:0000313" key="6">
    <source>
        <dbReference type="EMBL" id="NMH66442.1"/>
    </source>
</evidence>
<dbReference type="AlphaFoldDB" id="A0A972JMF2"/>
<accession>A0A972JMF2</accession>
<dbReference type="PROSITE" id="PS51063">
    <property type="entry name" value="HTH_CRP_2"/>
    <property type="match status" value="1"/>
</dbReference>
<dbReference type="InterPro" id="IPR018490">
    <property type="entry name" value="cNMP-bd_dom_sf"/>
</dbReference>
<organism evidence="6 7">
    <name type="scientific">Shewanella salipaludis</name>
    <dbReference type="NCBI Taxonomy" id="2723052"/>
    <lineage>
        <taxon>Bacteria</taxon>
        <taxon>Pseudomonadati</taxon>
        <taxon>Pseudomonadota</taxon>
        <taxon>Gammaproteobacteria</taxon>
        <taxon>Alteromonadales</taxon>
        <taxon>Shewanellaceae</taxon>
        <taxon>Shewanella</taxon>
    </lineage>
</organism>
<dbReference type="InterPro" id="IPR036388">
    <property type="entry name" value="WH-like_DNA-bd_sf"/>
</dbReference>
<evidence type="ECO:0000256" key="1">
    <source>
        <dbReference type="ARBA" id="ARBA00023015"/>
    </source>
</evidence>
<dbReference type="Gene3D" id="2.60.120.10">
    <property type="entry name" value="Jelly Rolls"/>
    <property type="match status" value="1"/>
</dbReference>
<dbReference type="CDD" id="cd00038">
    <property type="entry name" value="CAP_ED"/>
    <property type="match status" value="1"/>
</dbReference>
<dbReference type="SUPFAM" id="SSF51206">
    <property type="entry name" value="cAMP-binding domain-like"/>
    <property type="match status" value="1"/>
</dbReference>
<dbReference type="PROSITE" id="PS50042">
    <property type="entry name" value="CNMP_BINDING_3"/>
    <property type="match status" value="1"/>
</dbReference>
<evidence type="ECO:0000313" key="7">
    <source>
        <dbReference type="Proteomes" id="UP000737113"/>
    </source>
</evidence>
<dbReference type="InterPro" id="IPR050397">
    <property type="entry name" value="Env_Response_Regulators"/>
</dbReference>
<dbReference type="GO" id="GO:0003700">
    <property type="term" value="F:DNA-binding transcription factor activity"/>
    <property type="evidence" value="ECO:0007669"/>
    <property type="project" value="TreeGrafter"/>
</dbReference>
<dbReference type="InterPro" id="IPR000595">
    <property type="entry name" value="cNMP-bd_dom"/>
</dbReference>
<dbReference type="PANTHER" id="PTHR24567">
    <property type="entry name" value="CRP FAMILY TRANSCRIPTIONAL REGULATORY PROTEIN"/>
    <property type="match status" value="1"/>
</dbReference>
<evidence type="ECO:0000256" key="2">
    <source>
        <dbReference type="ARBA" id="ARBA00023125"/>
    </source>
</evidence>
<name>A0A972JMF2_9GAMM</name>
<dbReference type="SUPFAM" id="SSF46785">
    <property type="entry name" value="Winged helix' DNA-binding domain"/>
    <property type="match status" value="1"/>
</dbReference>
<dbReference type="PANTHER" id="PTHR24567:SF68">
    <property type="entry name" value="DNA-BINDING TRANSCRIPTIONAL DUAL REGULATOR CRP"/>
    <property type="match status" value="1"/>
</dbReference>
<keyword evidence="7" id="KW-1185">Reference proteome</keyword>
<evidence type="ECO:0000259" key="4">
    <source>
        <dbReference type="PROSITE" id="PS50042"/>
    </source>
</evidence>
<dbReference type="SMART" id="SM00419">
    <property type="entry name" value="HTH_CRP"/>
    <property type="match status" value="1"/>
</dbReference>
<dbReference type="SMART" id="SM00100">
    <property type="entry name" value="cNMP"/>
    <property type="match status" value="1"/>
</dbReference>